<evidence type="ECO:0008006" key="3">
    <source>
        <dbReference type="Google" id="ProtNLM"/>
    </source>
</evidence>
<comment type="caution">
    <text evidence="1">The sequence shown here is derived from an EMBL/GenBank/DDBJ whole genome shotgun (WGS) entry which is preliminary data.</text>
</comment>
<evidence type="ECO:0000313" key="1">
    <source>
        <dbReference type="EMBL" id="KAK8579008.1"/>
    </source>
</evidence>
<organism evidence="1 2">
    <name type="scientific">Hibiscus sabdariffa</name>
    <name type="common">roselle</name>
    <dbReference type="NCBI Taxonomy" id="183260"/>
    <lineage>
        <taxon>Eukaryota</taxon>
        <taxon>Viridiplantae</taxon>
        <taxon>Streptophyta</taxon>
        <taxon>Embryophyta</taxon>
        <taxon>Tracheophyta</taxon>
        <taxon>Spermatophyta</taxon>
        <taxon>Magnoliopsida</taxon>
        <taxon>eudicotyledons</taxon>
        <taxon>Gunneridae</taxon>
        <taxon>Pentapetalae</taxon>
        <taxon>rosids</taxon>
        <taxon>malvids</taxon>
        <taxon>Malvales</taxon>
        <taxon>Malvaceae</taxon>
        <taxon>Malvoideae</taxon>
        <taxon>Hibiscus</taxon>
    </lineage>
</organism>
<accession>A0ABR2FDM4</accession>
<name>A0ABR2FDM4_9ROSI</name>
<dbReference type="Proteomes" id="UP001472677">
    <property type="component" value="Unassembled WGS sequence"/>
</dbReference>
<keyword evidence="2" id="KW-1185">Reference proteome</keyword>
<sequence>MPIFGSAFVRMKFGSRTRRISPSLFPPFVFFCSFLWRVDPSVLPSEERLKTRLLSDSLEAATASPRSDLSVEDGIRREQGFLQRRSFLVQKIYFPFLLPAIAFWIC</sequence>
<reference evidence="1 2" key="1">
    <citation type="journal article" date="2024" name="G3 (Bethesda)">
        <title>Genome assembly of Hibiscus sabdariffa L. provides insights into metabolisms of medicinal natural products.</title>
        <authorList>
            <person name="Kim T."/>
        </authorList>
    </citation>
    <scope>NUCLEOTIDE SEQUENCE [LARGE SCALE GENOMIC DNA]</scope>
    <source>
        <strain evidence="1">TK-2024</strain>
        <tissue evidence="1">Old leaves</tissue>
    </source>
</reference>
<proteinExistence type="predicted"/>
<gene>
    <name evidence="1" type="ORF">V6N12_069343</name>
</gene>
<protein>
    <recommendedName>
        <fullName evidence="3">Transmembrane protein</fullName>
    </recommendedName>
</protein>
<dbReference type="EMBL" id="JBBPBM010000006">
    <property type="protein sequence ID" value="KAK8579008.1"/>
    <property type="molecule type" value="Genomic_DNA"/>
</dbReference>
<evidence type="ECO:0000313" key="2">
    <source>
        <dbReference type="Proteomes" id="UP001472677"/>
    </source>
</evidence>